<feature type="chain" id="PRO_5046111124" description="Sialate O-acetylesterase domain-containing protein" evidence="2">
    <location>
        <begin position="23"/>
        <end position="465"/>
    </location>
</feature>
<dbReference type="SUPFAM" id="SSF52266">
    <property type="entry name" value="SGNH hydrolase"/>
    <property type="match status" value="1"/>
</dbReference>
<dbReference type="Proteomes" id="UP000721861">
    <property type="component" value="Unassembled WGS sequence"/>
</dbReference>
<evidence type="ECO:0000259" key="3">
    <source>
        <dbReference type="Pfam" id="PF03629"/>
    </source>
</evidence>
<evidence type="ECO:0000313" key="5">
    <source>
        <dbReference type="Proteomes" id="UP000721861"/>
    </source>
</evidence>
<dbReference type="PANTHER" id="PTHR22901:SF0">
    <property type="entry name" value="SIALATE O-ACETYLESTERASE"/>
    <property type="match status" value="1"/>
</dbReference>
<protein>
    <recommendedName>
        <fullName evidence="3">Sialate O-acetylesterase domain-containing protein</fullName>
    </recommendedName>
</protein>
<keyword evidence="2" id="KW-0732">Signal</keyword>
<comment type="caution">
    <text evidence="4">The sequence shown here is derived from an EMBL/GenBank/DDBJ whole genome shotgun (WGS) entry which is preliminary data.</text>
</comment>
<evidence type="ECO:0000313" key="4">
    <source>
        <dbReference type="EMBL" id="MBS2211952.1"/>
    </source>
</evidence>
<organism evidence="4 5">
    <name type="scientific">Carboxylicivirga mesophila</name>
    <dbReference type="NCBI Taxonomy" id="1166478"/>
    <lineage>
        <taxon>Bacteria</taxon>
        <taxon>Pseudomonadati</taxon>
        <taxon>Bacteroidota</taxon>
        <taxon>Bacteroidia</taxon>
        <taxon>Marinilabiliales</taxon>
        <taxon>Marinilabiliaceae</taxon>
        <taxon>Carboxylicivirga</taxon>
    </lineage>
</organism>
<dbReference type="InterPro" id="IPR036514">
    <property type="entry name" value="SGNH_hydro_sf"/>
</dbReference>
<evidence type="ECO:0000256" key="1">
    <source>
        <dbReference type="ARBA" id="ARBA00022801"/>
    </source>
</evidence>
<dbReference type="InterPro" id="IPR005181">
    <property type="entry name" value="SASA"/>
</dbReference>
<evidence type="ECO:0000256" key="2">
    <source>
        <dbReference type="SAM" id="SignalP"/>
    </source>
</evidence>
<feature type="domain" description="Sialate O-acetylesterase" evidence="3">
    <location>
        <begin position="108"/>
        <end position="351"/>
    </location>
</feature>
<gene>
    <name evidence="4" type="ORF">KEM09_11085</name>
</gene>
<reference evidence="4 5" key="1">
    <citation type="journal article" date="2014" name="Int. J. Syst. Evol. Microbiol.">
        <title>Carboxylicivirga gen. nov. in the family Marinilabiliaceae with two novel species, Carboxylicivirga mesophila sp. nov. and Carboxylicivirga taeanensis sp. nov., and reclassification of Cytophaga fermentans as Saccharicrinis fermentans gen. nov., comb. nov.</title>
        <authorList>
            <person name="Yang S.H."/>
            <person name="Seo H.S."/>
            <person name="Woo J.H."/>
            <person name="Oh H.M."/>
            <person name="Jang H."/>
            <person name="Lee J.H."/>
            <person name="Kim S.J."/>
            <person name="Kwon K.K."/>
        </authorList>
    </citation>
    <scope>NUCLEOTIDE SEQUENCE [LARGE SCALE GENOMIC DNA]</scope>
    <source>
        <strain evidence="4 5">JCM 18290</strain>
    </source>
</reference>
<keyword evidence="5" id="KW-1185">Reference proteome</keyword>
<dbReference type="RefSeq" id="WP_212228313.1">
    <property type="nucleotide sequence ID" value="NZ_JAGUCN010000011.1"/>
</dbReference>
<dbReference type="PANTHER" id="PTHR22901">
    <property type="entry name" value="SIALATE O-ACETYLESTERASE"/>
    <property type="match status" value="1"/>
</dbReference>
<dbReference type="Gene3D" id="3.40.50.1110">
    <property type="entry name" value="SGNH hydrolase"/>
    <property type="match status" value="1"/>
</dbReference>
<dbReference type="Pfam" id="PF03629">
    <property type="entry name" value="SASA"/>
    <property type="match status" value="1"/>
</dbReference>
<accession>A0ABS5KAP0</accession>
<feature type="signal peptide" evidence="2">
    <location>
        <begin position="1"/>
        <end position="22"/>
    </location>
</feature>
<keyword evidence="1" id="KW-0378">Hydrolase</keyword>
<sequence>MKPLKLLIAIVLAAFMGQQAKANIALPSIFNSHMVLQQNSEVKLWGWGNPTEKVAVTTSWSTDTLHTVASNQCSWSVVLSTPEGSHQAHTITIQGYNTITLSDVLMGEVWLLSGQSNMEWNARFGFDNAEEEVKNAHHSNIRLFTVGRRASEFPNLDVQGKWSVCSPETMLDFSAIGYFFGRTLKDSLNVPIGLINTAWGGSPIEIWIPEEKITQHEYLLEESKKIQEMSWSAREPGRAYNSMIHPLMPLAIAGVLWYQGETNAANPKAYTQMLSTLVNSWRDGFNNVFPFYYAQIAPWNGYGPVSGAQVREAQRRALDVIESTGMVVVSDIGDTIDIHPRNKLEAGIRFANLALNKTYGLSNLPVSGPMYQSFSTKGKKVIVNFSHAEGLHAKGEALKMFELKNSDGKWYPAKARIKKNMVEVYASKVKEPVEVRFAWTSSATPGLFNEQHLPASCFSSSIDME</sequence>
<proteinExistence type="predicted"/>
<dbReference type="InterPro" id="IPR039329">
    <property type="entry name" value="SIAE"/>
</dbReference>
<dbReference type="EMBL" id="JAGUCN010000011">
    <property type="protein sequence ID" value="MBS2211952.1"/>
    <property type="molecule type" value="Genomic_DNA"/>
</dbReference>
<name>A0ABS5KAP0_9BACT</name>